<gene>
    <name evidence="1" type="ORF">UR34_C0010G0029</name>
</gene>
<reference evidence="1 2" key="1">
    <citation type="journal article" date="2015" name="Nature">
        <title>rRNA introns, odd ribosomes, and small enigmatic genomes across a large radiation of phyla.</title>
        <authorList>
            <person name="Brown C.T."/>
            <person name="Hug L.A."/>
            <person name="Thomas B.C."/>
            <person name="Sharon I."/>
            <person name="Castelle C.J."/>
            <person name="Singh A."/>
            <person name="Wilkins M.J."/>
            <person name="Williams K.H."/>
            <person name="Banfield J.F."/>
        </authorList>
    </citation>
    <scope>NUCLEOTIDE SEQUENCE [LARGE SCALE GENOMIC DNA]</scope>
</reference>
<dbReference type="AlphaFoldDB" id="A0A0F9ZID5"/>
<dbReference type="Proteomes" id="UP000034302">
    <property type="component" value="Unassembled WGS sequence"/>
</dbReference>
<protein>
    <submittedName>
        <fullName evidence="1">Uncharacterized protein</fullName>
    </submittedName>
</protein>
<accession>A0A0F9ZID5</accession>
<comment type="caution">
    <text evidence="1">The sequence shown here is derived from an EMBL/GenBank/DDBJ whole genome shotgun (WGS) entry which is preliminary data.</text>
</comment>
<evidence type="ECO:0000313" key="1">
    <source>
        <dbReference type="EMBL" id="KKP43864.1"/>
    </source>
</evidence>
<name>A0A0F9ZID5_9BACT</name>
<sequence>MFFLNACKQNGIDCNPSCGDEDVMGADFYLTYGKETRFFDVTTNTFAKSVSKKVREGTFPSLFIPWAYRNNGKPSYAEDYLREGKFNGTQFLHNILDVNYVMLDSLRRKVWRNQDVDRKLFGDEVLDLSRCGIQYLNHLDGILYLIRKAM</sequence>
<organism evidence="1 2">
    <name type="scientific">candidate division WS6 bacterium GW2011_GWC1_33_20</name>
    <dbReference type="NCBI Taxonomy" id="1619089"/>
    <lineage>
        <taxon>Bacteria</taxon>
        <taxon>Candidatus Dojkabacteria</taxon>
    </lineage>
</organism>
<evidence type="ECO:0000313" key="2">
    <source>
        <dbReference type="Proteomes" id="UP000034302"/>
    </source>
</evidence>
<proteinExistence type="predicted"/>
<dbReference type="EMBL" id="LBOV01000010">
    <property type="protein sequence ID" value="KKP43864.1"/>
    <property type="molecule type" value="Genomic_DNA"/>
</dbReference>